<dbReference type="AlphaFoldDB" id="A0A1H9KME8"/>
<dbReference type="InterPro" id="IPR042258">
    <property type="entry name" value="DGOK_N"/>
</dbReference>
<dbReference type="RefSeq" id="WP_090170914.1">
    <property type="nucleotide sequence ID" value="NZ_FOFB01000021.1"/>
</dbReference>
<dbReference type="EMBL" id="FOFB01000021">
    <property type="protein sequence ID" value="SER00268.1"/>
    <property type="molecule type" value="Genomic_DNA"/>
</dbReference>
<dbReference type="GO" id="GO:0008671">
    <property type="term" value="F:2-dehydro-3-deoxygalactonokinase activity"/>
    <property type="evidence" value="ECO:0007669"/>
    <property type="project" value="InterPro"/>
</dbReference>
<keyword evidence="2" id="KW-1185">Reference proteome</keyword>
<protein>
    <submittedName>
        <fullName evidence="1">2-dehydro-3-deoxygalactonokinase</fullName>
    </submittedName>
</protein>
<dbReference type="InParanoid" id="A0A1H9KME8"/>
<dbReference type="InterPro" id="IPR042257">
    <property type="entry name" value="DGOK_C"/>
</dbReference>
<dbReference type="Gene3D" id="3.30.420.300">
    <property type="entry name" value="2-keto-3-deoxy-galactonokinase, substrate binding domain"/>
    <property type="match status" value="1"/>
</dbReference>
<keyword evidence="1" id="KW-0808">Transferase</keyword>
<dbReference type="STRING" id="478744.SAMN05444359_12127"/>
<name>A0A1H9KME8_9BACT</name>
<proteinExistence type="predicted"/>
<sequence length="317" mass="34692">MKRKPDYFISCDWGTTNFRLRVVSSITLDVAFELTGGLGIRDLNNEFLRAGTGDRYAHFARYLSGQIGRIPDEYQREPVVVSGMASANIGMVDLPYGELPITADAAGFRVEEYVLEGGQPLHIISGVKSSTGMMRGEETQALGLLELMKADREGVLLLPGTHSKHLNYRQGAFTDFGSYMTGELFELLSSKSILSNSLRPEALDVANEGAYLSGLRAGAQDGAASHLFSIRAGDVLRQADPGKSYLQLSGLLIGDELRYLSNTNDEFCYLAGSGPLLLLYKRALQELVGPDRLTVFGAEELQRALLSGQRKIMLRND</sequence>
<keyword evidence="1" id="KW-0418">Kinase</keyword>
<organism evidence="1 2">
    <name type="scientific">Neolewinella agarilytica</name>
    <dbReference type="NCBI Taxonomy" id="478744"/>
    <lineage>
        <taxon>Bacteria</taxon>
        <taxon>Pseudomonadati</taxon>
        <taxon>Bacteroidota</taxon>
        <taxon>Saprospiria</taxon>
        <taxon>Saprospirales</taxon>
        <taxon>Lewinellaceae</taxon>
        <taxon>Neolewinella</taxon>
    </lineage>
</organism>
<dbReference type="OrthoDB" id="256574at2"/>
<dbReference type="Pfam" id="PF05035">
    <property type="entry name" value="DGOK"/>
    <property type="match status" value="1"/>
</dbReference>
<evidence type="ECO:0000313" key="2">
    <source>
        <dbReference type="Proteomes" id="UP000199021"/>
    </source>
</evidence>
<dbReference type="Proteomes" id="UP000199021">
    <property type="component" value="Unassembled WGS sequence"/>
</dbReference>
<evidence type="ECO:0000313" key="1">
    <source>
        <dbReference type="EMBL" id="SER00268.1"/>
    </source>
</evidence>
<dbReference type="GO" id="GO:0034194">
    <property type="term" value="P:D-galactonate catabolic process"/>
    <property type="evidence" value="ECO:0007669"/>
    <property type="project" value="InterPro"/>
</dbReference>
<dbReference type="Gene3D" id="3.30.420.310">
    <property type="entry name" value="2-keto-3-deoxy-galactonokinase, C-terminal domain"/>
    <property type="match status" value="1"/>
</dbReference>
<accession>A0A1H9KME8</accession>
<reference evidence="2" key="1">
    <citation type="submission" date="2016-10" db="EMBL/GenBank/DDBJ databases">
        <authorList>
            <person name="Varghese N."/>
            <person name="Submissions S."/>
        </authorList>
    </citation>
    <scope>NUCLEOTIDE SEQUENCE [LARGE SCALE GENOMIC DNA]</scope>
    <source>
        <strain evidence="2">DSM 24740</strain>
    </source>
</reference>
<gene>
    <name evidence="1" type="ORF">SAMN05444359_12127</name>
</gene>
<dbReference type="InterPro" id="IPR007729">
    <property type="entry name" value="DGOK"/>
</dbReference>